<keyword evidence="5" id="KW-0472">Membrane</keyword>
<feature type="repeat" description="WD" evidence="3">
    <location>
        <begin position="382"/>
        <end position="409"/>
    </location>
</feature>
<name>A0A8H7LP44_9AGAM</name>
<dbReference type="InterPro" id="IPR015943">
    <property type="entry name" value="WD40/YVTN_repeat-like_dom_sf"/>
</dbReference>
<reference evidence="6" key="1">
    <citation type="submission" date="2020-09" db="EMBL/GenBank/DDBJ databases">
        <title>Comparative genome analyses of four rice-infecting Rhizoctonia solani isolates reveal extensive enrichment of homogalacturonan modification genes.</title>
        <authorList>
            <person name="Lee D.-Y."/>
            <person name="Jeon J."/>
            <person name="Kim K.-T."/>
            <person name="Cheong K."/>
            <person name="Song H."/>
            <person name="Choi G."/>
            <person name="Ko J."/>
            <person name="Opiyo S.O."/>
            <person name="Zuo S."/>
            <person name="Madhav S."/>
            <person name="Lee Y.-H."/>
            <person name="Wang G.-L."/>
        </authorList>
    </citation>
    <scope>NUCLEOTIDE SEQUENCE</scope>
    <source>
        <strain evidence="6">AG1-IA YN-7</strain>
    </source>
</reference>
<dbReference type="AlphaFoldDB" id="A0A8H7LP44"/>
<dbReference type="PANTHER" id="PTHR44472">
    <property type="entry name" value="DDB1- AND CUL4-ASSOCIATED FACTOR 4-RELATED"/>
    <property type="match status" value="1"/>
</dbReference>
<dbReference type="InterPro" id="IPR052254">
    <property type="entry name" value="CUL4-DDB1_E3_ligase_receptor"/>
</dbReference>
<dbReference type="PANTHER" id="PTHR44472:SF1">
    <property type="entry name" value="DDB1 AND CUL4 ASSOCIATED FACTOR 4"/>
    <property type="match status" value="1"/>
</dbReference>
<evidence type="ECO:0000313" key="7">
    <source>
        <dbReference type="Proteomes" id="UP000650582"/>
    </source>
</evidence>
<evidence type="ECO:0000256" key="3">
    <source>
        <dbReference type="PROSITE-ProRule" id="PRU00221"/>
    </source>
</evidence>
<evidence type="ECO:0000313" key="6">
    <source>
        <dbReference type="EMBL" id="KAF8685710.1"/>
    </source>
</evidence>
<dbReference type="SUPFAM" id="SSF50978">
    <property type="entry name" value="WD40 repeat-like"/>
    <property type="match status" value="1"/>
</dbReference>
<accession>A0A8H7LP44</accession>
<dbReference type="Proteomes" id="UP000650582">
    <property type="component" value="Unassembled WGS sequence"/>
</dbReference>
<keyword evidence="1 3" id="KW-0853">WD repeat</keyword>
<dbReference type="InterPro" id="IPR036322">
    <property type="entry name" value="WD40_repeat_dom_sf"/>
</dbReference>
<keyword evidence="5" id="KW-1133">Transmembrane helix</keyword>
<dbReference type="PROSITE" id="PS50082">
    <property type="entry name" value="WD_REPEATS_2"/>
    <property type="match status" value="1"/>
</dbReference>
<keyword evidence="2" id="KW-0677">Repeat</keyword>
<evidence type="ECO:0000256" key="4">
    <source>
        <dbReference type="SAM" id="MobiDB-lite"/>
    </source>
</evidence>
<gene>
    <name evidence="6" type="ORF">RHS04_00636</name>
</gene>
<feature type="region of interest" description="Disordered" evidence="4">
    <location>
        <begin position="29"/>
        <end position="72"/>
    </location>
</feature>
<protein>
    <submittedName>
        <fullName evidence="6">Protein modification by small protein conjugation or removal</fullName>
    </submittedName>
</protein>
<dbReference type="InterPro" id="IPR001680">
    <property type="entry name" value="WD40_rpt"/>
</dbReference>
<evidence type="ECO:0000256" key="1">
    <source>
        <dbReference type="ARBA" id="ARBA00022574"/>
    </source>
</evidence>
<dbReference type="EMBL" id="JACYCC010000021">
    <property type="protein sequence ID" value="KAF8685710.1"/>
    <property type="molecule type" value="Genomic_DNA"/>
</dbReference>
<proteinExistence type="predicted"/>
<evidence type="ECO:0000256" key="5">
    <source>
        <dbReference type="SAM" id="Phobius"/>
    </source>
</evidence>
<comment type="caution">
    <text evidence="6">The sequence shown here is derived from an EMBL/GenBank/DDBJ whole genome shotgun (WGS) entry which is preliminary data.</text>
</comment>
<dbReference type="Pfam" id="PF00400">
    <property type="entry name" value="WD40"/>
    <property type="match status" value="1"/>
</dbReference>
<evidence type="ECO:0000256" key="2">
    <source>
        <dbReference type="ARBA" id="ARBA00022737"/>
    </source>
</evidence>
<sequence length="543" mass="60263">MSLNLPGFYYDPERNRYFPITSSTPEYLLPGYKANSQRPGDNSRGKQKKISISGYGFPSGGGSTLPRPSIQGSNVWSATRTMRLNPAMSYGKKSHMFHQVESCAISRTRLRKEEELPLGPGCGITALAVSDDPEGYQVAGDDRGWIFIRQPHSDAQETQTGSFHSGRFDENGIYISPVRWFCDMGLMTKITAINIIQDKVFVASFGPHAKVMVGALDVTQEADVSAFILEPAKAHDLWTAVFESDGQTGSATLGLHGKAMYVQDLDNRMGMRTLHTGSDVMSICKRQKDIVYTGERSGTVRLFDLRSDSVSTGSPLVKMDSMVTNVEVYRDWEMIVAAAKGDMRSFDMRFMRTEPGGKTKPLLEFIGHKNTHMNDLGFEVFPSGDFVAAAGIDKKIRVWSTRTGEQVSSPNQGSTHALLDERALEDHILAIRAAGTELWHSTGRTFRVLMEARDRHVELFDTVFAMQPRSLISAHEPPAEGPSLLPPRSQSERRLLTGNTPYERRAGPLYSSGFAVIILLQVQGVMFGWLYCIAGFYSRRGYP</sequence>
<organism evidence="6 7">
    <name type="scientific">Rhizoctonia solani</name>
    <dbReference type="NCBI Taxonomy" id="456999"/>
    <lineage>
        <taxon>Eukaryota</taxon>
        <taxon>Fungi</taxon>
        <taxon>Dikarya</taxon>
        <taxon>Basidiomycota</taxon>
        <taxon>Agaricomycotina</taxon>
        <taxon>Agaricomycetes</taxon>
        <taxon>Cantharellales</taxon>
        <taxon>Ceratobasidiaceae</taxon>
        <taxon>Rhizoctonia</taxon>
    </lineage>
</organism>
<dbReference type="Gene3D" id="2.130.10.10">
    <property type="entry name" value="YVTN repeat-like/Quinoprotein amine dehydrogenase"/>
    <property type="match status" value="2"/>
</dbReference>
<feature type="transmembrane region" description="Helical" evidence="5">
    <location>
        <begin position="514"/>
        <end position="537"/>
    </location>
</feature>
<keyword evidence="5" id="KW-0812">Transmembrane</keyword>